<sequence>MDADVENTQMENGDPSSTNQRPGQQHKRRRTNSLTVQSVKRQELGEKQNEEPVTNNSFSALQPPPWQDTIEKAVTAIVSIRFSQVAAFDTEGPETSEASGFIVDAKRGIILTNRHVACAGPFVGEAVCHDHEEVSVYPVYRDPVHDFGFLKFDPKEVKYMPIIDIPLAPHLAKVGLDIRVVGNDAGEKLSILAGSISRLDRNAPEYGDLTYNDFKQAASSTSGGSSGSPVIDIHGNAVGLQAGGHTKAATDFFLPLDRIARALLYIQRGETVPRGTIQVQFL</sequence>
<dbReference type="PANTHER" id="PTHR46366:SF8">
    <property type="entry name" value="PRO-APOPTOTIC SERINE PROTEASE NMA111"/>
    <property type="match status" value="1"/>
</dbReference>
<feature type="compositionally biased region" description="Polar residues" evidence="2">
    <location>
        <begin position="1"/>
        <end position="23"/>
    </location>
</feature>
<feature type="compositionally biased region" description="Polar residues" evidence="2">
    <location>
        <begin position="51"/>
        <end position="60"/>
    </location>
</feature>
<protein>
    <submittedName>
        <fullName evidence="3">14542_t:CDS:1</fullName>
    </submittedName>
</protein>
<evidence type="ECO:0000313" key="3">
    <source>
        <dbReference type="EMBL" id="CAG8638980.1"/>
    </source>
</evidence>
<dbReference type="GO" id="GO:0006508">
    <property type="term" value="P:proteolysis"/>
    <property type="evidence" value="ECO:0007669"/>
    <property type="project" value="InterPro"/>
</dbReference>
<dbReference type="Proteomes" id="UP000789508">
    <property type="component" value="Unassembled WGS sequence"/>
</dbReference>
<dbReference type="InterPro" id="IPR001940">
    <property type="entry name" value="Peptidase_S1C"/>
</dbReference>
<name>A0A9N9DKD6_9GLOM</name>
<dbReference type="AlphaFoldDB" id="A0A9N9DKD6"/>
<dbReference type="OrthoDB" id="4217619at2759"/>
<dbReference type="PRINTS" id="PR00834">
    <property type="entry name" value="PROTEASES2C"/>
</dbReference>
<organism evidence="3 4">
    <name type="scientific">Ambispora leptoticha</name>
    <dbReference type="NCBI Taxonomy" id="144679"/>
    <lineage>
        <taxon>Eukaryota</taxon>
        <taxon>Fungi</taxon>
        <taxon>Fungi incertae sedis</taxon>
        <taxon>Mucoromycota</taxon>
        <taxon>Glomeromycotina</taxon>
        <taxon>Glomeromycetes</taxon>
        <taxon>Archaeosporales</taxon>
        <taxon>Ambisporaceae</taxon>
        <taxon>Ambispora</taxon>
    </lineage>
</organism>
<evidence type="ECO:0000313" key="4">
    <source>
        <dbReference type="Proteomes" id="UP000789508"/>
    </source>
</evidence>
<dbReference type="EMBL" id="CAJVPS010007905">
    <property type="protein sequence ID" value="CAG8638980.1"/>
    <property type="molecule type" value="Genomic_DNA"/>
</dbReference>
<dbReference type="PANTHER" id="PTHR46366">
    <property type="entry name" value="PRO-APOPTOTIC SERINE PROTEASE NMA111"/>
    <property type="match status" value="1"/>
</dbReference>
<accession>A0A9N9DKD6</accession>
<reference evidence="3" key="1">
    <citation type="submission" date="2021-06" db="EMBL/GenBank/DDBJ databases">
        <authorList>
            <person name="Kallberg Y."/>
            <person name="Tangrot J."/>
            <person name="Rosling A."/>
        </authorList>
    </citation>
    <scope>NUCLEOTIDE SEQUENCE</scope>
    <source>
        <strain evidence="3">FL130A</strain>
    </source>
</reference>
<keyword evidence="4" id="KW-1185">Reference proteome</keyword>
<feature type="region of interest" description="Disordered" evidence="2">
    <location>
        <begin position="1"/>
        <end position="65"/>
    </location>
</feature>
<comment type="similarity">
    <text evidence="1">Belongs to the peptidase S1C family.</text>
</comment>
<dbReference type="SUPFAM" id="SSF50494">
    <property type="entry name" value="Trypsin-like serine proteases"/>
    <property type="match status" value="1"/>
</dbReference>
<evidence type="ECO:0000256" key="2">
    <source>
        <dbReference type="SAM" id="MobiDB-lite"/>
    </source>
</evidence>
<proteinExistence type="inferred from homology"/>
<gene>
    <name evidence="3" type="ORF">ALEPTO_LOCUS9642</name>
</gene>
<feature type="compositionally biased region" description="Basic and acidic residues" evidence="2">
    <location>
        <begin position="40"/>
        <end position="50"/>
    </location>
</feature>
<dbReference type="Gene3D" id="2.40.10.120">
    <property type="match status" value="1"/>
</dbReference>
<evidence type="ECO:0000256" key="1">
    <source>
        <dbReference type="ARBA" id="ARBA00010541"/>
    </source>
</evidence>
<dbReference type="InterPro" id="IPR009003">
    <property type="entry name" value="Peptidase_S1_PA"/>
</dbReference>
<comment type="caution">
    <text evidence="3">The sequence shown here is derived from an EMBL/GenBank/DDBJ whole genome shotgun (WGS) entry which is preliminary data.</text>
</comment>
<dbReference type="Pfam" id="PF13365">
    <property type="entry name" value="Trypsin_2"/>
    <property type="match status" value="1"/>
</dbReference>
<dbReference type="GO" id="GO:0004252">
    <property type="term" value="F:serine-type endopeptidase activity"/>
    <property type="evidence" value="ECO:0007669"/>
    <property type="project" value="InterPro"/>
</dbReference>